<dbReference type="AlphaFoldDB" id="A0A2A8CY25"/>
<evidence type="ECO:0008006" key="3">
    <source>
        <dbReference type="Google" id="ProtNLM"/>
    </source>
</evidence>
<protein>
    <recommendedName>
        <fullName evidence="3">RNA-binding protein</fullName>
    </recommendedName>
</protein>
<dbReference type="OrthoDB" id="9796545at2"/>
<reference evidence="1 2" key="1">
    <citation type="submission" date="2017-10" db="EMBL/GenBank/DDBJ databases">
        <title>Draft genome of Longibacter Salinarum.</title>
        <authorList>
            <person name="Goh K.M."/>
            <person name="Shamsir M.S."/>
            <person name="Lim S.W."/>
        </authorList>
    </citation>
    <scope>NUCLEOTIDE SEQUENCE [LARGE SCALE GENOMIC DNA]</scope>
    <source>
        <strain evidence="1 2">KCTC 52045</strain>
    </source>
</reference>
<dbReference type="Proteomes" id="UP000220102">
    <property type="component" value="Unassembled WGS sequence"/>
</dbReference>
<name>A0A2A8CY25_9BACT</name>
<dbReference type="PANTHER" id="PTHR36456">
    <property type="entry name" value="UPF0232 PROTEIN SCO3875"/>
    <property type="match status" value="1"/>
</dbReference>
<dbReference type="Pfam" id="PF05258">
    <property type="entry name" value="DciA"/>
    <property type="match status" value="1"/>
</dbReference>
<dbReference type="EMBL" id="PDEQ01000004">
    <property type="protein sequence ID" value="PEN13530.1"/>
    <property type="molecule type" value="Genomic_DNA"/>
</dbReference>
<dbReference type="RefSeq" id="WP_098075452.1">
    <property type="nucleotide sequence ID" value="NZ_PDEQ01000004.1"/>
</dbReference>
<proteinExistence type="predicted"/>
<evidence type="ECO:0000313" key="1">
    <source>
        <dbReference type="EMBL" id="PEN13530.1"/>
    </source>
</evidence>
<dbReference type="PANTHER" id="PTHR36456:SF1">
    <property type="entry name" value="UPF0232 PROTEIN SCO3875"/>
    <property type="match status" value="1"/>
</dbReference>
<comment type="caution">
    <text evidence="1">The sequence shown here is derived from an EMBL/GenBank/DDBJ whole genome shotgun (WGS) entry which is preliminary data.</text>
</comment>
<dbReference type="InterPro" id="IPR007922">
    <property type="entry name" value="DciA-like"/>
</dbReference>
<accession>A0A2A8CY25</accession>
<organism evidence="1 2">
    <name type="scientific">Longibacter salinarum</name>
    <dbReference type="NCBI Taxonomy" id="1850348"/>
    <lineage>
        <taxon>Bacteria</taxon>
        <taxon>Pseudomonadati</taxon>
        <taxon>Rhodothermota</taxon>
        <taxon>Rhodothermia</taxon>
        <taxon>Rhodothermales</taxon>
        <taxon>Salisaetaceae</taxon>
        <taxon>Longibacter</taxon>
    </lineage>
</organism>
<evidence type="ECO:0000313" key="2">
    <source>
        <dbReference type="Proteomes" id="UP000220102"/>
    </source>
</evidence>
<gene>
    <name evidence="1" type="ORF">CRI94_09455</name>
</gene>
<keyword evidence="2" id="KW-1185">Reference proteome</keyword>
<sequence length="96" mass="11072">MPTDSPEPLGDVLKEVIDRLGMREKIDEARVVETWATIAGDRVNAMTESAWMKGDTLFVKISSAAWRQELHMNRRAWRERLNDALGREIVGEIMFR</sequence>